<dbReference type="AlphaFoldDB" id="A0A6P1YQ62"/>
<keyword evidence="3" id="KW-0479">Metal-binding</keyword>
<feature type="binding site" evidence="3">
    <location>
        <position position="118"/>
    </location>
    <ligand>
        <name>substrate</name>
    </ligand>
</feature>
<reference evidence="5 6" key="1">
    <citation type="submission" date="2020-02" db="EMBL/GenBank/DDBJ databases">
        <authorList>
            <person name="Li G."/>
        </authorList>
    </citation>
    <scope>NUCLEOTIDE SEQUENCE [LARGE SCALE GENOMIC DNA]</scope>
    <source>
        <strain evidence="5 6">DSM 102029</strain>
    </source>
</reference>
<evidence type="ECO:0000313" key="6">
    <source>
        <dbReference type="Proteomes" id="UP000464751"/>
    </source>
</evidence>
<proteinExistence type="inferred from homology"/>
<comment type="similarity">
    <text evidence="1">Belongs to the SMP-30/CGR1 family.</text>
</comment>
<protein>
    <submittedName>
        <fullName evidence="5">SMP-30/gluconolactonase/LRE family protein</fullName>
    </submittedName>
</protein>
<dbReference type="GO" id="GO:0019853">
    <property type="term" value="P:L-ascorbic acid biosynthetic process"/>
    <property type="evidence" value="ECO:0007669"/>
    <property type="project" value="TreeGrafter"/>
</dbReference>
<dbReference type="KEGG" id="apra:G3A50_11605"/>
<dbReference type="PANTHER" id="PTHR10907">
    <property type="entry name" value="REGUCALCIN"/>
    <property type="match status" value="1"/>
</dbReference>
<dbReference type="InterPro" id="IPR013658">
    <property type="entry name" value="SGL"/>
</dbReference>
<evidence type="ECO:0000256" key="1">
    <source>
        <dbReference type="ARBA" id="ARBA00008853"/>
    </source>
</evidence>
<evidence type="ECO:0000256" key="2">
    <source>
        <dbReference type="PIRSR" id="PIRSR605511-1"/>
    </source>
</evidence>
<feature type="binding site" evidence="3">
    <location>
        <position position="116"/>
    </location>
    <ligand>
        <name>substrate</name>
    </ligand>
</feature>
<feature type="binding site" evidence="3">
    <location>
        <position position="213"/>
    </location>
    <ligand>
        <name>a divalent metal cation</name>
        <dbReference type="ChEBI" id="CHEBI:60240"/>
    </ligand>
</feature>
<dbReference type="PRINTS" id="PR01790">
    <property type="entry name" value="SMP30FAMILY"/>
</dbReference>
<evidence type="ECO:0000313" key="5">
    <source>
        <dbReference type="EMBL" id="QIB34283.1"/>
    </source>
</evidence>
<dbReference type="PANTHER" id="PTHR10907:SF47">
    <property type="entry name" value="REGUCALCIN"/>
    <property type="match status" value="1"/>
</dbReference>
<sequence length="309" mass="32713">MTTTSTPPVGPASPAAETAPASLLSAARCELGEGPTYDAASNTAWWFDILQRQLFEANLGTGEVKVHALPFRASALAFVDDRRQLLLSDAALVLRDIATGQLQTVIAVEADNPATRSNDARVHPSGTFWVSTMGLQAEPGAGAIYAFRKGILTPLFPGLTIPNAICFSPDGLQGYFTDTPSNRLYRVRLDPATGLPLEPPAVLHVHTGEGGMDGAVTDSEGRIWCAIWGAGRLDVYSPEGRIVRRVAVPARQTSCPVFVGPGFDRLLVTSAFVSMDEAERAADPQHGRTFLIDAGAHGRAEPRVALGGA</sequence>
<comment type="cofactor">
    <cofactor evidence="3">
        <name>Zn(2+)</name>
        <dbReference type="ChEBI" id="CHEBI:29105"/>
    </cofactor>
    <text evidence="3">Binds 1 divalent metal cation per subunit.</text>
</comment>
<evidence type="ECO:0000256" key="3">
    <source>
        <dbReference type="PIRSR" id="PIRSR605511-2"/>
    </source>
</evidence>
<evidence type="ECO:0000259" key="4">
    <source>
        <dbReference type="Pfam" id="PF08450"/>
    </source>
</evidence>
<gene>
    <name evidence="5" type="ORF">G3A50_11605</name>
</gene>
<feature type="binding site" evidence="3">
    <location>
        <position position="163"/>
    </location>
    <ligand>
        <name>a divalent metal cation</name>
        <dbReference type="ChEBI" id="CHEBI:60240"/>
    </ligand>
</feature>
<dbReference type="GO" id="GO:0005509">
    <property type="term" value="F:calcium ion binding"/>
    <property type="evidence" value="ECO:0007669"/>
    <property type="project" value="TreeGrafter"/>
</dbReference>
<dbReference type="InterPro" id="IPR011042">
    <property type="entry name" value="6-blade_b-propeller_TolB-like"/>
</dbReference>
<feature type="active site" description="Proton donor/acceptor" evidence="2">
    <location>
        <position position="213"/>
    </location>
</feature>
<accession>A0A6P1YQ62</accession>
<organism evidence="5 6">
    <name type="scientific">Ancylobacter pratisalsi</name>
    <dbReference type="NCBI Taxonomy" id="1745854"/>
    <lineage>
        <taxon>Bacteria</taxon>
        <taxon>Pseudomonadati</taxon>
        <taxon>Pseudomonadota</taxon>
        <taxon>Alphaproteobacteria</taxon>
        <taxon>Hyphomicrobiales</taxon>
        <taxon>Xanthobacteraceae</taxon>
        <taxon>Ancylobacter</taxon>
    </lineage>
</organism>
<name>A0A6P1YQ62_9HYPH</name>
<dbReference type="GO" id="GO:0004341">
    <property type="term" value="F:gluconolactonase activity"/>
    <property type="evidence" value="ECO:0007669"/>
    <property type="project" value="TreeGrafter"/>
</dbReference>
<feature type="binding site" evidence="3">
    <location>
        <position position="33"/>
    </location>
    <ligand>
        <name>a divalent metal cation</name>
        <dbReference type="ChEBI" id="CHEBI:60240"/>
    </ligand>
</feature>
<dbReference type="Pfam" id="PF08450">
    <property type="entry name" value="SGL"/>
    <property type="match status" value="1"/>
</dbReference>
<dbReference type="EMBL" id="CP048630">
    <property type="protein sequence ID" value="QIB34283.1"/>
    <property type="molecule type" value="Genomic_DNA"/>
</dbReference>
<dbReference type="Gene3D" id="2.120.10.30">
    <property type="entry name" value="TolB, C-terminal domain"/>
    <property type="match status" value="1"/>
</dbReference>
<keyword evidence="3" id="KW-0862">Zinc</keyword>
<dbReference type="RefSeq" id="WP_163075428.1">
    <property type="nucleotide sequence ID" value="NZ_CP048630.1"/>
</dbReference>
<keyword evidence="6" id="KW-1185">Reference proteome</keyword>
<dbReference type="Proteomes" id="UP000464751">
    <property type="component" value="Chromosome"/>
</dbReference>
<dbReference type="SUPFAM" id="SSF63829">
    <property type="entry name" value="Calcium-dependent phosphotriesterase"/>
    <property type="match status" value="1"/>
</dbReference>
<dbReference type="InterPro" id="IPR005511">
    <property type="entry name" value="SMP-30"/>
</dbReference>
<feature type="domain" description="SMP-30/Gluconolactonase/LRE-like region" evidence="4">
    <location>
        <begin position="31"/>
        <end position="271"/>
    </location>
</feature>